<protein>
    <submittedName>
        <fullName evidence="1">Uncharacterized protein</fullName>
    </submittedName>
</protein>
<accession>A0AAV4N154</accession>
<gene>
    <name evidence="1" type="ORF">CDAR_296971</name>
</gene>
<dbReference type="Proteomes" id="UP001054837">
    <property type="component" value="Unassembled WGS sequence"/>
</dbReference>
<comment type="caution">
    <text evidence="1">The sequence shown here is derived from an EMBL/GenBank/DDBJ whole genome shotgun (WGS) entry which is preliminary data.</text>
</comment>
<organism evidence="1 2">
    <name type="scientific">Caerostris darwini</name>
    <dbReference type="NCBI Taxonomy" id="1538125"/>
    <lineage>
        <taxon>Eukaryota</taxon>
        <taxon>Metazoa</taxon>
        <taxon>Ecdysozoa</taxon>
        <taxon>Arthropoda</taxon>
        <taxon>Chelicerata</taxon>
        <taxon>Arachnida</taxon>
        <taxon>Araneae</taxon>
        <taxon>Araneomorphae</taxon>
        <taxon>Entelegynae</taxon>
        <taxon>Araneoidea</taxon>
        <taxon>Araneidae</taxon>
        <taxon>Caerostris</taxon>
    </lineage>
</organism>
<sequence length="94" mass="11036">MSFPPLWAKRRKVDSQSLRNISLRYRKGEKAKRPDETDNPPVHPVVWLVRDIRVHGQHIRLDSSPLHAAAGRDLRERVRIISECHGLCRWSQHD</sequence>
<name>A0AAV4N154_9ARAC</name>
<reference evidence="1 2" key="1">
    <citation type="submission" date="2021-06" db="EMBL/GenBank/DDBJ databases">
        <title>Caerostris darwini draft genome.</title>
        <authorList>
            <person name="Kono N."/>
            <person name="Arakawa K."/>
        </authorList>
    </citation>
    <scope>NUCLEOTIDE SEQUENCE [LARGE SCALE GENOMIC DNA]</scope>
</reference>
<proteinExistence type="predicted"/>
<evidence type="ECO:0000313" key="1">
    <source>
        <dbReference type="EMBL" id="GIX77985.1"/>
    </source>
</evidence>
<evidence type="ECO:0000313" key="2">
    <source>
        <dbReference type="Proteomes" id="UP001054837"/>
    </source>
</evidence>
<dbReference type="EMBL" id="BPLQ01001062">
    <property type="protein sequence ID" value="GIX77985.1"/>
    <property type="molecule type" value="Genomic_DNA"/>
</dbReference>
<dbReference type="AlphaFoldDB" id="A0AAV4N154"/>
<keyword evidence="2" id="KW-1185">Reference proteome</keyword>